<evidence type="ECO:0000256" key="6">
    <source>
        <dbReference type="SAM" id="Phobius"/>
    </source>
</evidence>
<feature type="transmembrane region" description="Helical" evidence="6">
    <location>
        <begin position="207"/>
        <end position="227"/>
    </location>
</feature>
<comment type="subcellular location">
    <subcellularLocation>
        <location evidence="1">Cell membrane</location>
        <topology evidence="1">Multi-pass membrane protein</topology>
    </subcellularLocation>
</comment>
<organism evidence="8 9">
    <name type="scientific">Helicobacter muridarum</name>
    <dbReference type="NCBI Taxonomy" id="216"/>
    <lineage>
        <taxon>Bacteria</taxon>
        <taxon>Pseudomonadati</taxon>
        <taxon>Campylobacterota</taxon>
        <taxon>Epsilonproteobacteria</taxon>
        <taxon>Campylobacterales</taxon>
        <taxon>Helicobacteraceae</taxon>
        <taxon>Helicobacter</taxon>
    </lineage>
</organism>
<dbReference type="SUPFAM" id="SSF103481">
    <property type="entry name" value="Multidrug resistance efflux transporter EmrE"/>
    <property type="match status" value="2"/>
</dbReference>
<evidence type="ECO:0000313" key="9">
    <source>
        <dbReference type="Proteomes" id="UP000255139"/>
    </source>
</evidence>
<keyword evidence="3 6" id="KW-0812">Transmembrane</keyword>
<keyword evidence="4 6" id="KW-1133">Transmembrane helix</keyword>
<evidence type="ECO:0000256" key="1">
    <source>
        <dbReference type="ARBA" id="ARBA00004651"/>
    </source>
</evidence>
<name>A0A099TW60_9HELI</name>
<dbReference type="Pfam" id="PF00892">
    <property type="entry name" value="EamA"/>
    <property type="match status" value="2"/>
</dbReference>
<keyword evidence="2" id="KW-1003">Cell membrane</keyword>
<evidence type="ECO:0000256" key="2">
    <source>
        <dbReference type="ARBA" id="ARBA00022475"/>
    </source>
</evidence>
<feature type="domain" description="EamA" evidence="7">
    <location>
        <begin position="151"/>
        <end position="280"/>
    </location>
</feature>
<feature type="transmembrane region" description="Helical" evidence="6">
    <location>
        <begin position="121"/>
        <end position="139"/>
    </location>
</feature>
<evidence type="ECO:0000256" key="5">
    <source>
        <dbReference type="ARBA" id="ARBA00023136"/>
    </source>
</evidence>
<feature type="transmembrane region" description="Helical" evidence="6">
    <location>
        <begin position="88"/>
        <end position="109"/>
    </location>
</feature>
<keyword evidence="5 6" id="KW-0472">Membrane</keyword>
<dbReference type="Proteomes" id="UP000255139">
    <property type="component" value="Unassembled WGS sequence"/>
</dbReference>
<dbReference type="RefSeq" id="WP_034558546.1">
    <property type="nucleotide sequence ID" value="NZ_FZML01000005.1"/>
</dbReference>
<proteinExistence type="predicted"/>
<feature type="transmembrane region" description="Helical" evidence="6">
    <location>
        <begin position="36"/>
        <end position="54"/>
    </location>
</feature>
<reference evidence="8 9" key="1">
    <citation type="submission" date="2018-06" db="EMBL/GenBank/DDBJ databases">
        <authorList>
            <consortium name="Pathogen Informatics"/>
            <person name="Doyle S."/>
        </authorList>
    </citation>
    <scope>NUCLEOTIDE SEQUENCE [LARGE SCALE GENOMIC DNA]</scope>
    <source>
        <strain evidence="8 9">NCTC12714</strain>
    </source>
</reference>
<dbReference type="AlphaFoldDB" id="A0A099TW60"/>
<evidence type="ECO:0000256" key="4">
    <source>
        <dbReference type="ARBA" id="ARBA00022989"/>
    </source>
</evidence>
<gene>
    <name evidence="8" type="ORF">NCTC12714_00671</name>
</gene>
<dbReference type="InterPro" id="IPR000620">
    <property type="entry name" value="EamA_dom"/>
</dbReference>
<feature type="transmembrane region" description="Helical" evidence="6">
    <location>
        <begin position="263"/>
        <end position="282"/>
    </location>
</feature>
<feature type="domain" description="EamA" evidence="7">
    <location>
        <begin position="4"/>
        <end position="133"/>
    </location>
</feature>
<sequence length="299" mass="33756">MKTLMIIAMMGWGLVWPLSKLIVEILNPEQASCIRFIIVSISFMPIMIYLRIPFKIPKISIIPICLMGIFTAIYNYLMYIGLQYGDAGSAGVMTEVLPVIIATFIWSLIRKSSLLKREKWGLAFGVLSGVFLTNVFANIQNLLTPFNSIYLLAAFCWAILMIISRYATEYISVITLSFYSSLITAISLMPSFFYYGIDGVLESDFRFWISMIVVALFCTTFSTATYYRGLQVLGITQGGVYGLLVPVFALGFSWVLLGEIPQWYTVVGGFIAIFAIYLINYLNPKHFSILEKYLGKFKP</sequence>
<dbReference type="EMBL" id="UGJE01000002">
    <property type="protein sequence ID" value="STQ85882.1"/>
    <property type="molecule type" value="Genomic_DNA"/>
</dbReference>
<protein>
    <submittedName>
        <fullName evidence="8">Predicted permease, DMT superfamily</fullName>
    </submittedName>
</protein>
<dbReference type="PANTHER" id="PTHR32322">
    <property type="entry name" value="INNER MEMBRANE TRANSPORTER"/>
    <property type="match status" value="1"/>
</dbReference>
<keyword evidence="9" id="KW-1185">Reference proteome</keyword>
<feature type="transmembrane region" description="Helical" evidence="6">
    <location>
        <begin position="239"/>
        <end position="257"/>
    </location>
</feature>
<evidence type="ECO:0000256" key="3">
    <source>
        <dbReference type="ARBA" id="ARBA00022692"/>
    </source>
</evidence>
<dbReference type="GO" id="GO:0005886">
    <property type="term" value="C:plasma membrane"/>
    <property type="evidence" value="ECO:0007669"/>
    <property type="project" value="UniProtKB-SubCell"/>
</dbReference>
<dbReference type="PANTHER" id="PTHR32322:SF18">
    <property type="entry name" value="S-ADENOSYLMETHIONINE_S-ADENOSYLHOMOCYSTEINE TRANSPORTER"/>
    <property type="match status" value="1"/>
</dbReference>
<feature type="transmembrane region" description="Helical" evidence="6">
    <location>
        <begin position="145"/>
        <end position="163"/>
    </location>
</feature>
<dbReference type="InterPro" id="IPR050638">
    <property type="entry name" value="AA-Vitamin_Transporters"/>
</dbReference>
<accession>A0A099TW60</accession>
<feature type="transmembrane region" description="Helical" evidence="6">
    <location>
        <begin position="61"/>
        <end position="82"/>
    </location>
</feature>
<evidence type="ECO:0000259" key="7">
    <source>
        <dbReference type="Pfam" id="PF00892"/>
    </source>
</evidence>
<feature type="transmembrane region" description="Helical" evidence="6">
    <location>
        <begin position="170"/>
        <end position="195"/>
    </location>
</feature>
<evidence type="ECO:0000313" key="8">
    <source>
        <dbReference type="EMBL" id="STQ85882.1"/>
    </source>
</evidence>
<dbReference type="InterPro" id="IPR037185">
    <property type="entry name" value="EmrE-like"/>
</dbReference>